<dbReference type="Proteomes" id="UP001056426">
    <property type="component" value="Chromosome"/>
</dbReference>
<proteinExistence type="predicted"/>
<reference evidence="1" key="1">
    <citation type="submission" date="2022-05" db="EMBL/GenBank/DDBJ databases">
        <authorList>
            <person name="Sun X."/>
        </authorList>
    </citation>
    <scope>NUCLEOTIDE SEQUENCE</scope>
    <source>
        <strain evidence="1">Ai-910</strain>
    </source>
</reference>
<dbReference type="KEGG" id="alkq:M9189_03720"/>
<evidence type="ECO:0008006" key="3">
    <source>
        <dbReference type="Google" id="ProtNLM"/>
    </source>
</evidence>
<dbReference type="AlphaFoldDB" id="A0A9J6ZRH1"/>
<keyword evidence="2" id="KW-1185">Reference proteome</keyword>
<dbReference type="EMBL" id="CP098400">
    <property type="protein sequence ID" value="URW80458.1"/>
    <property type="molecule type" value="Genomic_DNA"/>
</dbReference>
<evidence type="ECO:0000313" key="2">
    <source>
        <dbReference type="Proteomes" id="UP001056426"/>
    </source>
</evidence>
<gene>
    <name evidence="1" type="ORF">M9189_03720</name>
</gene>
<organism evidence="1 2">
    <name type="scientific">Xiashengella succiniciproducens</name>
    <dbReference type="NCBI Taxonomy" id="2949635"/>
    <lineage>
        <taxon>Bacteria</taxon>
        <taxon>Pseudomonadati</taxon>
        <taxon>Bacteroidota</taxon>
        <taxon>Bacteroidia</taxon>
        <taxon>Marinilabiliales</taxon>
        <taxon>Marinilabiliaceae</taxon>
        <taxon>Xiashengella</taxon>
    </lineage>
</organism>
<dbReference type="RefSeq" id="WP_250724683.1">
    <property type="nucleotide sequence ID" value="NZ_CP098400.1"/>
</dbReference>
<name>A0A9J6ZRH1_9BACT</name>
<dbReference type="SUPFAM" id="SSF51126">
    <property type="entry name" value="Pectin lyase-like"/>
    <property type="match status" value="1"/>
</dbReference>
<reference evidence="1" key="2">
    <citation type="submission" date="2022-06" db="EMBL/GenBank/DDBJ databases">
        <title>Xiashengella guii gen. nov. sp. nov., a bacterium isolated form anaerobic digestion tank.</title>
        <authorList>
            <person name="Huang H."/>
        </authorList>
    </citation>
    <scope>NUCLEOTIDE SEQUENCE</scope>
    <source>
        <strain evidence="1">Ai-910</strain>
    </source>
</reference>
<accession>A0A9J6ZRH1</accession>
<protein>
    <recommendedName>
        <fullName evidence="3">Right-handed parallel beta-helix repeat-containing protein</fullName>
    </recommendedName>
</protein>
<dbReference type="InterPro" id="IPR011050">
    <property type="entry name" value="Pectin_lyase_fold/virulence"/>
</dbReference>
<evidence type="ECO:0000313" key="1">
    <source>
        <dbReference type="EMBL" id="URW80458.1"/>
    </source>
</evidence>
<sequence length="486" mass="54934">MKRLLKILWLVPAILFCWSCERDYMFRGGEEGIMFSSDTVMFDTIFTSIGSATRNFRVINPYDTDLTIDLIKLAGGEDSKFRININGIPDPEVRDVHLRAGDSIYIFAEVTINPGDSSDPSFVVTDSVIFQTKERVQSVKLVAYGQDVVLLRKKTLGTQTLKADKPYLIYDWLIVDSASVLTIEEGAELYFYQGASLVVSHGASLKVMGTRENPVLFTGSRLEEWYQDKPGQWNGISLMPGSKNHEINYAIIKNATVGLSVDSVGLKGGLPLRLSNTRIEHVSQQGLVAQASSIIADNCLFGDAGSASVALTYGGYYKFYHCTIVNYYKWKSYRNIPALLLSNYYIDKDRNKPEIRDMEEALFSNCIIWGANPNEIGLDFEPKNKEEGNRQKFIINYKFENSLIRTQLSADVLSDTKHFKEVIFNYNPAFVNYQSYNYELDTLSVAIDAGNLETARKYPIDYMGNSRVEGNRLPDLGYIERIEQEQ</sequence>